<protein>
    <recommendedName>
        <fullName evidence="6">Transcriptional regulator</fullName>
    </recommendedName>
</protein>
<dbReference type="Pfam" id="PF04397">
    <property type="entry name" value="LytTR"/>
    <property type="match status" value="1"/>
</dbReference>
<dbReference type="PANTHER" id="PTHR37299">
    <property type="entry name" value="TRANSCRIPTIONAL REGULATOR-RELATED"/>
    <property type="match status" value="1"/>
</dbReference>
<dbReference type="STRING" id="1317122.ATO12_03790"/>
<dbReference type="Gene3D" id="2.40.50.1020">
    <property type="entry name" value="LytTr DNA-binding domain"/>
    <property type="match status" value="1"/>
</dbReference>
<gene>
    <name evidence="4" type="ORF">ATO12_03790</name>
</gene>
<dbReference type="EMBL" id="AQRA01000001">
    <property type="protein sequence ID" value="EZH75925.1"/>
    <property type="molecule type" value="Genomic_DNA"/>
</dbReference>
<dbReference type="Proteomes" id="UP000023541">
    <property type="component" value="Unassembled WGS sequence"/>
</dbReference>
<dbReference type="SMART" id="SM00850">
    <property type="entry name" value="LytTR"/>
    <property type="match status" value="1"/>
</dbReference>
<dbReference type="AlphaFoldDB" id="A0A023C0Y0"/>
<dbReference type="InterPro" id="IPR011006">
    <property type="entry name" value="CheY-like_superfamily"/>
</dbReference>
<dbReference type="eggNOG" id="COG3279">
    <property type="taxonomic scope" value="Bacteria"/>
</dbReference>
<evidence type="ECO:0000313" key="4">
    <source>
        <dbReference type="EMBL" id="EZH75925.1"/>
    </source>
</evidence>
<dbReference type="PROSITE" id="PS50930">
    <property type="entry name" value="HTH_LYTTR"/>
    <property type="match status" value="1"/>
</dbReference>
<dbReference type="PROSITE" id="PS50110">
    <property type="entry name" value="RESPONSE_REGULATORY"/>
    <property type="match status" value="1"/>
</dbReference>
<feature type="modified residue" description="4-aspartylphosphate" evidence="1">
    <location>
        <position position="54"/>
    </location>
</feature>
<feature type="domain" description="Response regulatory" evidence="2">
    <location>
        <begin position="2"/>
        <end position="115"/>
    </location>
</feature>
<feature type="domain" description="HTH LytTR-type" evidence="3">
    <location>
        <begin position="144"/>
        <end position="247"/>
    </location>
</feature>
<name>A0A023C0Y0_9FLAO</name>
<dbReference type="GO" id="GO:0003677">
    <property type="term" value="F:DNA binding"/>
    <property type="evidence" value="ECO:0007669"/>
    <property type="project" value="InterPro"/>
</dbReference>
<dbReference type="SMART" id="SM00448">
    <property type="entry name" value="REC"/>
    <property type="match status" value="1"/>
</dbReference>
<dbReference type="Pfam" id="PF00072">
    <property type="entry name" value="Response_reg"/>
    <property type="match status" value="1"/>
</dbReference>
<keyword evidence="5" id="KW-1185">Reference proteome</keyword>
<dbReference type="OrthoDB" id="2168082at2"/>
<evidence type="ECO:0000259" key="2">
    <source>
        <dbReference type="PROSITE" id="PS50110"/>
    </source>
</evidence>
<reference evidence="4 5" key="1">
    <citation type="submission" date="2014-04" db="EMBL/GenBank/DDBJ databases">
        <title>Aquimarina sp. 22II-S11-z7 Genome Sequencing.</title>
        <authorList>
            <person name="Lai Q."/>
        </authorList>
    </citation>
    <scope>NUCLEOTIDE SEQUENCE [LARGE SCALE GENOMIC DNA]</scope>
    <source>
        <strain evidence="4 5">22II-S11-z7</strain>
    </source>
</reference>
<keyword evidence="1" id="KW-0597">Phosphoprotein</keyword>
<dbReference type="RefSeq" id="WP_034238740.1">
    <property type="nucleotide sequence ID" value="NZ_AQRA01000001.1"/>
</dbReference>
<dbReference type="SUPFAM" id="SSF52172">
    <property type="entry name" value="CheY-like"/>
    <property type="match status" value="1"/>
</dbReference>
<proteinExistence type="predicted"/>
<dbReference type="InterPro" id="IPR046947">
    <property type="entry name" value="LytR-like"/>
</dbReference>
<dbReference type="InterPro" id="IPR001789">
    <property type="entry name" value="Sig_transdc_resp-reg_receiver"/>
</dbReference>
<evidence type="ECO:0008006" key="6">
    <source>
        <dbReference type="Google" id="ProtNLM"/>
    </source>
</evidence>
<evidence type="ECO:0000259" key="3">
    <source>
        <dbReference type="PROSITE" id="PS50930"/>
    </source>
</evidence>
<comment type="caution">
    <text evidence="4">The sequence shown here is derived from an EMBL/GenBank/DDBJ whole genome shotgun (WGS) entry which is preliminary data.</text>
</comment>
<dbReference type="CDD" id="cd17536">
    <property type="entry name" value="REC_YesN-like"/>
    <property type="match status" value="1"/>
</dbReference>
<evidence type="ECO:0000313" key="5">
    <source>
        <dbReference type="Proteomes" id="UP000023541"/>
    </source>
</evidence>
<organism evidence="4 5">
    <name type="scientific">Aquimarina atlantica</name>
    <dbReference type="NCBI Taxonomy" id="1317122"/>
    <lineage>
        <taxon>Bacteria</taxon>
        <taxon>Pseudomonadati</taxon>
        <taxon>Bacteroidota</taxon>
        <taxon>Flavobacteriia</taxon>
        <taxon>Flavobacteriales</taxon>
        <taxon>Flavobacteriaceae</taxon>
        <taxon>Aquimarina</taxon>
    </lineage>
</organism>
<accession>A0A023C0Y0</accession>
<evidence type="ECO:0000256" key="1">
    <source>
        <dbReference type="PROSITE-ProRule" id="PRU00169"/>
    </source>
</evidence>
<dbReference type="Gene3D" id="3.40.50.2300">
    <property type="match status" value="1"/>
</dbReference>
<dbReference type="PANTHER" id="PTHR37299:SF1">
    <property type="entry name" value="STAGE 0 SPORULATION PROTEIN A HOMOLOG"/>
    <property type="match status" value="1"/>
</dbReference>
<dbReference type="GO" id="GO:0000156">
    <property type="term" value="F:phosphorelay response regulator activity"/>
    <property type="evidence" value="ECO:0007669"/>
    <property type="project" value="InterPro"/>
</dbReference>
<dbReference type="InterPro" id="IPR007492">
    <property type="entry name" value="LytTR_DNA-bd_dom"/>
</dbReference>
<sequence>MKVVLIEDNPSARRSFLELLNEYCPNVDFVGEATNVAEGVALITASKPDLVFLDIEMPDGTGFDVLRKLPEINFQVIFASSHEKYALRAIKFSALDYLLKPIDPEELVEAIKKAKSEFDHHKTPQRVQTLIDNIDEQSTEPTRLVLKDKYGIQIVFVKDIIHLEASGSYTKFFIHKQDSLLVSKGLKEYENMLSSQQFFRCHQSHLVNLDYLLRYDKREGDYLVLKDKSKIPLATRKKEILLKLINDLN</sequence>